<evidence type="ECO:0000313" key="3">
    <source>
        <dbReference type="Proteomes" id="UP000032534"/>
    </source>
</evidence>
<gene>
    <name evidence="2" type="ORF">QD47_21705</name>
</gene>
<dbReference type="Proteomes" id="UP000032534">
    <property type="component" value="Unassembled WGS sequence"/>
</dbReference>
<keyword evidence="3" id="KW-1185">Reference proteome</keyword>
<sequence length="256" mass="29433">MEEYKLNAELYKNSIRENGCYCMRSMQKAPGYKQKLDWTEEGYNSGLVYVQLKIDKKPVGFIEYAPGEAAWRVVHADGYMVIHCLWVGVTGMGYGTQLIQQCIQDAKQLGKKGVVVLSNADTSWAPESSIFKKNGFEYVGKAPYSFELYVYKFRDDPNPYFPDNWNERLERFNQGLTILRTDQCPYLEVATQNIIQAAKSVNIEPEIIHIRDRSEMMELSPTPYGVFNVIFQGQLISFHRLTPHSFAKKLIAIIKD</sequence>
<feature type="domain" description="N-acetyltransferase" evidence="1">
    <location>
        <begin position="1"/>
        <end position="155"/>
    </location>
</feature>
<protein>
    <submittedName>
        <fullName evidence="2">GCN5 family acetyltransferase</fullName>
    </submittedName>
</protein>
<evidence type="ECO:0000313" key="2">
    <source>
        <dbReference type="EMBL" id="KJD43611.1"/>
    </source>
</evidence>
<evidence type="ECO:0000259" key="1">
    <source>
        <dbReference type="PROSITE" id="PS51186"/>
    </source>
</evidence>
<organism evidence="2 3">
    <name type="scientific">Paenibacillus terrae</name>
    <dbReference type="NCBI Taxonomy" id="159743"/>
    <lineage>
        <taxon>Bacteria</taxon>
        <taxon>Bacillati</taxon>
        <taxon>Bacillota</taxon>
        <taxon>Bacilli</taxon>
        <taxon>Bacillales</taxon>
        <taxon>Paenibacillaceae</taxon>
        <taxon>Paenibacillus</taxon>
    </lineage>
</organism>
<keyword evidence="2" id="KW-0808">Transferase</keyword>
<dbReference type="SUPFAM" id="SSF55729">
    <property type="entry name" value="Acyl-CoA N-acyltransferases (Nat)"/>
    <property type="match status" value="1"/>
</dbReference>
<dbReference type="PATRIC" id="fig|159743.3.peg.4828"/>
<dbReference type="Pfam" id="PF00583">
    <property type="entry name" value="Acetyltransf_1"/>
    <property type="match status" value="1"/>
</dbReference>
<dbReference type="CDD" id="cd04301">
    <property type="entry name" value="NAT_SF"/>
    <property type="match status" value="1"/>
</dbReference>
<dbReference type="AlphaFoldDB" id="A0A0D7WWP9"/>
<dbReference type="PROSITE" id="PS51186">
    <property type="entry name" value="GNAT"/>
    <property type="match status" value="1"/>
</dbReference>
<accession>A0A0D7WWP9</accession>
<dbReference type="InterPro" id="IPR016181">
    <property type="entry name" value="Acyl_CoA_acyltransferase"/>
</dbReference>
<name>A0A0D7WWP9_9BACL</name>
<dbReference type="GO" id="GO:0016747">
    <property type="term" value="F:acyltransferase activity, transferring groups other than amino-acyl groups"/>
    <property type="evidence" value="ECO:0007669"/>
    <property type="project" value="InterPro"/>
</dbReference>
<dbReference type="InterPro" id="IPR000182">
    <property type="entry name" value="GNAT_dom"/>
</dbReference>
<reference evidence="2 3" key="1">
    <citation type="submission" date="2014-11" db="EMBL/GenBank/DDBJ databases">
        <title>Draft Genome Sequences of Paenibacillus polymyxa NRRL B-30509 and Paenibacillus terrae NRRL B-30644, Strains from a Poultry Environment that Produce Tridecaptin A and Paenicidins.</title>
        <authorList>
            <person name="van Belkum M.J."/>
            <person name="Lohans C.T."/>
            <person name="Vederas J.C."/>
        </authorList>
    </citation>
    <scope>NUCLEOTIDE SEQUENCE [LARGE SCALE GENOMIC DNA]</scope>
    <source>
        <strain evidence="2 3">NRRL B-30644</strain>
    </source>
</reference>
<comment type="caution">
    <text evidence="2">The sequence shown here is derived from an EMBL/GenBank/DDBJ whole genome shotgun (WGS) entry which is preliminary data.</text>
</comment>
<proteinExistence type="predicted"/>
<dbReference type="Gene3D" id="3.40.630.30">
    <property type="match status" value="1"/>
</dbReference>
<dbReference type="EMBL" id="JTHP01000053">
    <property type="protein sequence ID" value="KJD43611.1"/>
    <property type="molecule type" value="Genomic_DNA"/>
</dbReference>